<protein>
    <submittedName>
        <fullName evidence="2">NAD(P)/FAD-dependent oxidoreductase</fullName>
    </submittedName>
</protein>
<dbReference type="RefSeq" id="WP_386076747.1">
    <property type="nucleotide sequence ID" value="NZ_JBHTJT010000046.1"/>
</dbReference>
<dbReference type="Proteomes" id="UP001597108">
    <property type="component" value="Unassembled WGS sequence"/>
</dbReference>
<dbReference type="InterPro" id="IPR036188">
    <property type="entry name" value="FAD/NAD-bd_sf"/>
</dbReference>
<dbReference type="SUPFAM" id="SSF51905">
    <property type="entry name" value="FAD/NAD(P)-binding domain"/>
    <property type="match status" value="1"/>
</dbReference>
<proteinExistence type="predicted"/>
<dbReference type="Gene3D" id="3.90.660.10">
    <property type="match status" value="1"/>
</dbReference>
<evidence type="ECO:0000313" key="3">
    <source>
        <dbReference type="Proteomes" id="UP001597108"/>
    </source>
</evidence>
<reference evidence="3" key="1">
    <citation type="journal article" date="2019" name="Int. J. Syst. Evol. Microbiol.">
        <title>The Global Catalogue of Microorganisms (GCM) 10K type strain sequencing project: providing services to taxonomists for standard genome sequencing and annotation.</title>
        <authorList>
            <consortium name="The Broad Institute Genomics Platform"/>
            <consortium name="The Broad Institute Genome Sequencing Center for Infectious Disease"/>
            <person name="Wu L."/>
            <person name="Ma J."/>
        </authorList>
    </citation>
    <scope>NUCLEOTIDE SEQUENCE [LARGE SCALE GENOMIC DNA]</scope>
    <source>
        <strain evidence="3">CCUG 60524</strain>
    </source>
</reference>
<dbReference type="InterPro" id="IPR002937">
    <property type="entry name" value="Amino_oxidase"/>
</dbReference>
<organism evidence="2 3">
    <name type="scientific">Tropicimonas aquimaris</name>
    <dbReference type="NCBI Taxonomy" id="914152"/>
    <lineage>
        <taxon>Bacteria</taxon>
        <taxon>Pseudomonadati</taxon>
        <taxon>Pseudomonadota</taxon>
        <taxon>Alphaproteobacteria</taxon>
        <taxon>Rhodobacterales</taxon>
        <taxon>Roseobacteraceae</taxon>
        <taxon>Tropicimonas</taxon>
    </lineage>
</organism>
<keyword evidence="3" id="KW-1185">Reference proteome</keyword>
<feature type="domain" description="Amine oxidase" evidence="1">
    <location>
        <begin position="86"/>
        <end position="310"/>
    </location>
</feature>
<dbReference type="Gene3D" id="3.50.50.60">
    <property type="entry name" value="FAD/NAD(P)-binding domain"/>
    <property type="match status" value="1"/>
</dbReference>
<evidence type="ECO:0000313" key="2">
    <source>
        <dbReference type="EMBL" id="MFD0981631.1"/>
    </source>
</evidence>
<dbReference type="PRINTS" id="PR00419">
    <property type="entry name" value="ADXRDTASE"/>
</dbReference>
<dbReference type="Pfam" id="PF13450">
    <property type="entry name" value="NAD_binding_8"/>
    <property type="match status" value="1"/>
</dbReference>
<gene>
    <name evidence="2" type="ORF">ACFQ2S_18510</name>
</gene>
<comment type="caution">
    <text evidence="2">The sequence shown here is derived from an EMBL/GenBank/DDBJ whole genome shotgun (WGS) entry which is preliminary data.</text>
</comment>
<dbReference type="Pfam" id="PF01593">
    <property type="entry name" value="Amino_oxidase"/>
    <property type="match status" value="1"/>
</dbReference>
<accession>A0ABW3IUF6</accession>
<dbReference type="PANTHER" id="PTHR16128:SF5">
    <property type="entry name" value="FAD_NAD(P)-BINDING OXIDOREDUCTASE FAMILY PROTEIN"/>
    <property type="match status" value="1"/>
</dbReference>
<dbReference type="PANTHER" id="PTHR16128">
    <property type="entry name" value="FAD/NAD(P)-BINDING OXIDOREDUCTASE FAMILY PROTEIN"/>
    <property type="match status" value="1"/>
</dbReference>
<sequence length="324" mass="34007">MPDIDIAIIGAGLAGLACARALTDAGAAVVVLDKSRGVGGRLATRRAEGGLQFDHGAQFVTSRQPGFASILHETGCAERAAEWEDGSGAGHVVGVPGMNALAKHLASGLDIWTGVHARRVEPARVGWSIVTETGEWRCNKLVLTAPAPQAMALLGKAHPLAEELAAVRMAPCLALMAAFEPGAPRPFLARRDPEDALAWIARDGSKPGRGDAETWVAHASPVWSAEHLERSFEDIAERMLPMLCERIGADPGTAIHAVAHRWRYALVTTPLGRSFARDASGTLFAGGDWCLGPRAEAAWESGTAIAEDILGAAALRESAGGWSL</sequence>
<name>A0ABW3IUF6_9RHOB</name>
<evidence type="ECO:0000259" key="1">
    <source>
        <dbReference type="Pfam" id="PF01593"/>
    </source>
</evidence>
<dbReference type="EMBL" id="JBHTJT010000046">
    <property type="protein sequence ID" value="MFD0981631.1"/>
    <property type="molecule type" value="Genomic_DNA"/>
</dbReference>